<feature type="transmembrane region" description="Helical" evidence="5">
    <location>
        <begin position="359"/>
        <end position="383"/>
    </location>
</feature>
<dbReference type="GO" id="GO:0016020">
    <property type="term" value="C:membrane"/>
    <property type="evidence" value="ECO:0007669"/>
    <property type="project" value="UniProtKB-SubCell"/>
</dbReference>
<evidence type="ECO:0000256" key="5">
    <source>
        <dbReference type="SAM" id="Phobius"/>
    </source>
</evidence>
<evidence type="ECO:0008006" key="7">
    <source>
        <dbReference type="Google" id="ProtNLM"/>
    </source>
</evidence>
<dbReference type="EMBL" id="HBHK01013786">
    <property type="protein sequence ID" value="CAD9685058.1"/>
    <property type="molecule type" value="Transcribed_RNA"/>
</dbReference>
<feature type="transmembrane region" description="Helical" evidence="5">
    <location>
        <begin position="63"/>
        <end position="83"/>
    </location>
</feature>
<feature type="transmembrane region" description="Helical" evidence="5">
    <location>
        <begin position="90"/>
        <end position="109"/>
    </location>
</feature>
<evidence type="ECO:0000313" key="6">
    <source>
        <dbReference type="EMBL" id="CAD9685058.1"/>
    </source>
</evidence>
<feature type="transmembrane region" description="Helical" evidence="5">
    <location>
        <begin position="317"/>
        <end position="339"/>
    </location>
</feature>
<dbReference type="PANTHER" id="PTHR23294:SF59">
    <property type="entry name" value="UNC93-LIKE PROTEIN C922.05C"/>
    <property type="match status" value="1"/>
</dbReference>
<dbReference type="AlphaFoldDB" id="A0A7S2S005"/>
<dbReference type="Gene3D" id="1.20.1250.20">
    <property type="entry name" value="MFS general substrate transporter like domains"/>
    <property type="match status" value="1"/>
</dbReference>
<feature type="transmembrane region" description="Helical" evidence="5">
    <location>
        <begin position="188"/>
        <end position="209"/>
    </location>
</feature>
<reference evidence="6" key="1">
    <citation type="submission" date="2021-01" db="EMBL/GenBank/DDBJ databases">
        <authorList>
            <person name="Corre E."/>
            <person name="Pelletier E."/>
            <person name="Niang G."/>
            <person name="Scheremetjew M."/>
            <person name="Finn R."/>
            <person name="Kale V."/>
            <person name="Holt S."/>
            <person name="Cochrane G."/>
            <person name="Meng A."/>
            <person name="Brown T."/>
            <person name="Cohen L."/>
        </authorList>
    </citation>
    <scope>NUCLEOTIDE SEQUENCE</scope>
    <source>
        <strain evidence="6">NY070348D</strain>
    </source>
</reference>
<keyword evidence="4 5" id="KW-0472">Membrane</keyword>
<protein>
    <recommendedName>
        <fullName evidence="7">Major facilitator superfamily (MFS) profile domain-containing protein</fullName>
    </recommendedName>
</protein>
<accession>A0A7S2S005</accession>
<keyword evidence="3 5" id="KW-1133">Transmembrane helix</keyword>
<evidence type="ECO:0000256" key="1">
    <source>
        <dbReference type="ARBA" id="ARBA00004141"/>
    </source>
</evidence>
<dbReference type="InterPro" id="IPR051617">
    <property type="entry name" value="UNC-93-like_regulator"/>
</dbReference>
<gene>
    <name evidence="6" type="ORF">QSP1433_LOCUS8664</name>
</gene>
<organism evidence="6">
    <name type="scientific">Mucochytrium quahogii</name>
    <dbReference type="NCBI Taxonomy" id="96639"/>
    <lineage>
        <taxon>Eukaryota</taxon>
        <taxon>Sar</taxon>
        <taxon>Stramenopiles</taxon>
        <taxon>Bigyra</taxon>
        <taxon>Labyrinthulomycetes</taxon>
        <taxon>Thraustochytrida</taxon>
        <taxon>Thraustochytriidae</taxon>
        <taxon>Mucochytrium</taxon>
    </lineage>
</organism>
<keyword evidence="2 5" id="KW-0812">Transmembrane</keyword>
<dbReference type="SUPFAM" id="SSF103473">
    <property type="entry name" value="MFS general substrate transporter"/>
    <property type="match status" value="1"/>
</dbReference>
<dbReference type="InterPro" id="IPR036259">
    <property type="entry name" value="MFS_trans_sf"/>
</dbReference>
<evidence type="ECO:0000256" key="2">
    <source>
        <dbReference type="ARBA" id="ARBA00022692"/>
    </source>
</evidence>
<dbReference type="Pfam" id="PF05978">
    <property type="entry name" value="UNC-93"/>
    <property type="match status" value="1"/>
</dbReference>
<sequence length="484" mass="53179">MGSSDCSQNHNTKPKAKGLTDRLYNGWNQLIVTGIVAFCCPGIFNAINSLGGAGSSNAQTASFTNFCLYATFAIFGYTAGAFFNMLGPRVLMSVGASTYVFYILMSYFAAMQNSWADVAFIISGAVLGWGAGWFWSAQGALMLAYAPSGRKGFYISTFWVIFNLGGFIGGMMAFGVNFSNKNGTHLSSMSYFVFVGVMIAGTVFAVLGIRAPSKVTREDGKPVLLLPQRGVREELVGVVKVITDRNMLLLFTLFFASNFFYTYVFAVNLKLFTIRTRGLNSALFWGAQMVFSVLFGRLVDHNGGGKVRSTYSRAKAGFLFTAIVTIISWSMGVYLQYGYRGGFTRTGTVTKIDFASTEWIYPIITFILYGAADSLVQTFSYFIMSAIGGSDTQLCARYTGFYKGIQSLGAAVAWVLDSSYIQASYTIQLFACIGLFMIGMSLAWIVVRNLRYAESQSETDVEYEVEDDSIRKVYCTPQQRAEQV</sequence>
<feature type="transmembrane region" description="Helical" evidence="5">
    <location>
        <begin position="30"/>
        <end position="51"/>
    </location>
</feature>
<dbReference type="InterPro" id="IPR010291">
    <property type="entry name" value="Ion_channel_UNC-93"/>
</dbReference>
<feature type="transmembrane region" description="Helical" evidence="5">
    <location>
        <begin position="121"/>
        <end position="146"/>
    </location>
</feature>
<evidence type="ECO:0000256" key="4">
    <source>
        <dbReference type="ARBA" id="ARBA00023136"/>
    </source>
</evidence>
<feature type="transmembrane region" description="Helical" evidence="5">
    <location>
        <begin position="427"/>
        <end position="447"/>
    </location>
</feature>
<comment type="subcellular location">
    <subcellularLocation>
        <location evidence="1">Membrane</location>
        <topology evidence="1">Multi-pass membrane protein</topology>
    </subcellularLocation>
</comment>
<proteinExistence type="predicted"/>
<dbReference type="PANTHER" id="PTHR23294">
    <property type="entry name" value="ET TRANSLATION PRODUCT-RELATED"/>
    <property type="match status" value="1"/>
</dbReference>
<feature type="transmembrane region" description="Helical" evidence="5">
    <location>
        <begin position="278"/>
        <end position="296"/>
    </location>
</feature>
<evidence type="ECO:0000256" key="3">
    <source>
        <dbReference type="ARBA" id="ARBA00022989"/>
    </source>
</evidence>
<name>A0A7S2S005_9STRA</name>
<feature type="transmembrane region" description="Helical" evidence="5">
    <location>
        <begin position="153"/>
        <end position="176"/>
    </location>
</feature>
<feature type="transmembrane region" description="Helical" evidence="5">
    <location>
        <begin position="247"/>
        <end position="266"/>
    </location>
</feature>